<gene>
    <name evidence="7" type="ORF">CTAYLR_002369</name>
</gene>
<dbReference type="GO" id="GO:0005730">
    <property type="term" value="C:nucleolus"/>
    <property type="evidence" value="ECO:0007669"/>
    <property type="project" value="InterPro"/>
</dbReference>
<dbReference type="EMBL" id="JAQMWT010000316">
    <property type="protein sequence ID" value="KAJ8605367.1"/>
    <property type="molecule type" value="Genomic_DNA"/>
</dbReference>
<feature type="domain" description="U3 small nucleolar RNA-associated protein 15 C-terminal" evidence="6">
    <location>
        <begin position="382"/>
        <end position="522"/>
    </location>
</feature>
<comment type="caution">
    <text evidence="7">The sequence shown here is derived from an EMBL/GenBank/DDBJ whole genome shotgun (WGS) entry which is preliminary data.</text>
</comment>
<keyword evidence="2" id="KW-0698">rRNA processing</keyword>
<evidence type="ECO:0000313" key="7">
    <source>
        <dbReference type="EMBL" id="KAJ8605367.1"/>
    </source>
</evidence>
<dbReference type="GO" id="GO:0045943">
    <property type="term" value="P:positive regulation of transcription by RNA polymerase I"/>
    <property type="evidence" value="ECO:0007669"/>
    <property type="project" value="TreeGrafter"/>
</dbReference>
<dbReference type="InterPro" id="IPR011047">
    <property type="entry name" value="Quinoprotein_ADH-like_sf"/>
</dbReference>
<evidence type="ECO:0000256" key="4">
    <source>
        <dbReference type="ARBA" id="ARBA00022737"/>
    </source>
</evidence>
<evidence type="ECO:0000313" key="8">
    <source>
        <dbReference type="Proteomes" id="UP001230188"/>
    </source>
</evidence>
<dbReference type="AlphaFoldDB" id="A0AAD7UHU6"/>
<keyword evidence="8" id="KW-1185">Reference proteome</keyword>
<dbReference type="SUPFAM" id="SSF50998">
    <property type="entry name" value="Quinoprotein alcohol dehydrogenase-like"/>
    <property type="match status" value="1"/>
</dbReference>
<keyword evidence="3" id="KW-0853">WD repeat</keyword>
<evidence type="ECO:0000259" key="6">
    <source>
        <dbReference type="Pfam" id="PF09384"/>
    </source>
</evidence>
<dbReference type="GO" id="GO:0006364">
    <property type="term" value="P:rRNA processing"/>
    <property type="evidence" value="ECO:0007669"/>
    <property type="project" value="UniProtKB-KW"/>
</dbReference>
<dbReference type="Pfam" id="PF09384">
    <property type="entry name" value="UTP15_C"/>
    <property type="match status" value="1"/>
</dbReference>
<evidence type="ECO:0000256" key="2">
    <source>
        <dbReference type="ARBA" id="ARBA00022552"/>
    </source>
</evidence>
<dbReference type="PANTHER" id="PTHR19924">
    <property type="entry name" value="UTP15 U3 SMALL NUCLEOLAR RNA-ASSOCIATED PROTEIN 15 FAMILY MEMBER"/>
    <property type="match status" value="1"/>
</dbReference>
<comment type="subcellular location">
    <subcellularLocation>
        <location evidence="1">Nucleus</location>
    </subcellularLocation>
</comment>
<dbReference type="PANTHER" id="PTHR19924:SF26">
    <property type="entry name" value="U3 SMALL NUCLEOLAR RNA-ASSOCIATED PROTEIN 15 HOMOLOG"/>
    <property type="match status" value="1"/>
</dbReference>
<dbReference type="InterPro" id="IPR018983">
    <property type="entry name" value="U3_snoRNA-assocProt_15_C"/>
</dbReference>
<organism evidence="7 8">
    <name type="scientific">Chrysophaeum taylorii</name>
    <dbReference type="NCBI Taxonomy" id="2483200"/>
    <lineage>
        <taxon>Eukaryota</taxon>
        <taxon>Sar</taxon>
        <taxon>Stramenopiles</taxon>
        <taxon>Ochrophyta</taxon>
        <taxon>Pelagophyceae</taxon>
        <taxon>Pelagomonadales</taxon>
        <taxon>Pelagomonadaceae</taxon>
        <taxon>Chrysophaeum</taxon>
    </lineage>
</organism>
<name>A0AAD7UHU6_9STRA</name>
<evidence type="ECO:0000256" key="5">
    <source>
        <dbReference type="ARBA" id="ARBA00023242"/>
    </source>
</evidence>
<sequence>MESTSFKRTRIEVPTAVSSGSALEASESRYWRTQVKLCFAHKFAGACTACAFAPSETRSAEGFPVLRLACASSLSVTVFGVATGERFRQGGSLARKPSTKTLGKFGAACDGASWRGDGRLIAAGDGFGGVHVLDATTGAELRTMGRASPKDLRKIGAERRAARSTAWGLDASLLASGGDDGARVWDVATGERVGAMRGEVRSVAAYGEHTWLVGGAEGVVALWDCRAAAASARLFEHGPRVEAIACSGDLLASAGGRDVVLWDVPTGRRVHAFRDAHAKAGACAAFASGGRRLLSGGHDGVVKAHSLSAFESVRVGRFDAPVLSVAVGRDDLALAVGTATGVLEARLRLATAKHHRSRKQSLAPPPGTYRHFQRGKGFELPKGAHADVVVATPRTKKPRLMPHDEALRKFDYGGALDAALDARDPAVVVAVLGDLDRRGGLRAALGKRDEDRLEPLLSFLAAHVATPRYADRLVRVAAVAIHLYEPAIGTIPAVDDLFAKIRAAARAEVDTQRSLLHLSGAARALAARVGQQS</sequence>
<dbReference type="SMART" id="SM00320">
    <property type="entry name" value="WD40"/>
    <property type="match status" value="4"/>
</dbReference>
<keyword evidence="5" id="KW-0539">Nucleus</keyword>
<evidence type="ECO:0000256" key="3">
    <source>
        <dbReference type="ARBA" id="ARBA00022574"/>
    </source>
</evidence>
<dbReference type="Proteomes" id="UP001230188">
    <property type="component" value="Unassembled WGS sequence"/>
</dbReference>
<proteinExistence type="predicted"/>
<keyword evidence="4" id="KW-0677">Repeat</keyword>
<protein>
    <recommendedName>
        <fullName evidence="6">U3 small nucleolar RNA-associated protein 15 C-terminal domain-containing protein</fullName>
    </recommendedName>
</protein>
<dbReference type="InterPro" id="IPR015943">
    <property type="entry name" value="WD40/YVTN_repeat-like_dom_sf"/>
</dbReference>
<dbReference type="InterPro" id="IPR001680">
    <property type="entry name" value="WD40_rpt"/>
</dbReference>
<reference evidence="7" key="1">
    <citation type="submission" date="2023-01" db="EMBL/GenBank/DDBJ databases">
        <title>Metagenome sequencing of chrysophaentin producing Chrysophaeum taylorii.</title>
        <authorList>
            <person name="Davison J."/>
            <person name="Bewley C."/>
        </authorList>
    </citation>
    <scope>NUCLEOTIDE SEQUENCE</scope>
    <source>
        <strain evidence="7">NIES-1699</strain>
    </source>
</reference>
<dbReference type="Gene3D" id="2.130.10.10">
    <property type="entry name" value="YVTN repeat-like/Quinoprotein amine dehydrogenase"/>
    <property type="match status" value="2"/>
</dbReference>
<evidence type="ECO:0000256" key="1">
    <source>
        <dbReference type="ARBA" id="ARBA00004123"/>
    </source>
</evidence>
<accession>A0AAD7UHU6</accession>